<evidence type="ECO:0000256" key="4">
    <source>
        <dbReference type="ARBA" id="ARBA00022821"/>
    </source>
</evidence>
<evidence type="ECO:0000256" key="2">
    <source>
        <dbReference type="ARBA" id="ARBA00022529"/>
    </source>
</evidence>
<keyword evidence="3" id="KW-0295">Fungicide</keyword>
<feature type="chain" id="PRO_5043617104" evidence="6">
    <location>
        <begin position="25"/>
        <end position="81"/>
    </location>
</feature>
<keyword evidence="8" id="KW-1185">Reference proteome</keyword>
<name>A0AAU9SLA9_THLAR</name>
<evidence type="ECO:0000256" key="1">
    <source>
        <dbReference type="ARBA" id="ARBA00006722"/>
    </source>
</evidence>
<feature type="signal peptide" evidence="6">
    <location>
        <begin position="1"/>
        <end position="24"/>
    </location>
</feature>
<proteinExistence type="inferred from homology"/>
<dbReference type="Proteomes" id="UP000836841">
    <property type="component" value="Chromosome 6"/>
</dbReference>
<dbReference type="InterPro" id="IPR010851">
    <property type="entry name" value="DEFL"/>
</dbReference>
<sequence length="81" mass="8510">MASSKIQFVALLVIASVIVNSVQSTPEILLDPEEPCGSTLPLVPCNKSEDCLEKCGNKQAWCMPLAPSGDEQGRVCCCVGG</sequence>
<protein>
    <submittedName>
        <fullName evidence="7">Uncharacterized protein</fullName>
    </submittedName>
</protein>
<comment type="similarity">
    <text evidence="1">Belongs to the DEFL family.</text>
</comment>
<dbReference type="GO" id="GO:0031640">
    <property type="term" value="P:killing of cells of another organism"/>
    <property type="evidence" value="ECO:0007669"/>
    <property type="project" value="UniProtKB-KW"/>
</dbReference>
<dbReference type="AlphaFoldDB" id="A0AAU9SLA9"/>
<accession>A0AAU9SLA9</accession>
<dbReference type="GO" id="GO:0050832">
    <property type="term" value="P:defense response to fungus"/>
    <property type="evidence" value="ECO:0007669"/>
    <property type="project" value="UniProtKB-KW"/>
</dbReference>
<evidence type="ECO:0000256" key="3">
    <source>
        <dbReference type="ARBA" id="ARBA00022577"/>
    </source>
</evidence>
<evidence type="ECO:0000256" key="6">
    <source>
        <dbReference type="SAM" id="SignalP"/>
    </source>
</evidence>
<evidence type="ECO:0000256" key="5">
    <source>
        <dbReference type="ARBA" id="ARBA00023157"/>
    </source>
</evidence>
<gene>
    <name evidence="7" type="ORF">TAV2_LOCUS19090</name>
</gene>
<keyword evidence="2" id="KW-0929">Antimicrobial</keyword>
<reference evidence="7 8" key="1">
    <citation type="submission" date="2022-03" db="EMBL/GenBank/DDBJ databases">
        <authorList>
            <person name="Nunn A."/>
            <person name="Chopra R."/>
            <person name="Nunn A."/>
            <person name="Contreras Garrido A."/>
        </authorList>
    </citation>
    <scope>NUCLEOTIDE SEQUENCE [LARGE SCALE GENOMIC DNA]</scope>
</reference>
<evidence type="ECO:0000313" key="8">
    <source>
        <dbReference type="Proteomes" id="UP000836841"/>
    </source>
</evidence>
<evidence type="ECO:0000313" key="7">
    <source>
        <dbReference type="EMBL" id="CAH2069325.1"/>
    </source>
</evidence>
<keyword evidence="4" id="KW-0611">Plant defense</keyword>
<keyword evidence="5" id="KW-1015">Disulfide bond</keyword>
<organism evidence="7 8">
    <name type="scientific">Thlaspi arvense</name>
    <name type="common">Field penny-cress</name>
    <dbReference type="NCBI Taxonomy" id="13288"/>
    <lineage>
        <taxon>Eukaryota</taxon>
        <taxon>Viridiplantae</taxon>
        <taxon>Streptophyta</taxon>
        <taxon>Embryophyta</taxon>
        <taxon>Tracheophyta</taxon>
        <taxon>Spermatophyta</taxon>
        <taxon>Magnoliopsida</taxon>
        <taxon>eudicotyledons</taxon>
        <taxon>Gunneridae</taxon>
        <taxon>Pentapetalae</taxon>
        <taxon>rosids</taxon>
        <taxon>malvids</taxon>
        <taxon>Brassicales</taxon>
        <taxon>Brassicaceae</taxon>
        <taxon>Thlaspideae</taxon>
        <taxon>Thlaspi</taxon>
    </lineage>
</organism>
<dbReference type="EMBL" id="OU466862">
    <property type="protein sequence ID" value="CAH2069325.1"/>
    <property type="molecule type" value="Genomic_DNA"/>
</dbReference>
<dbReference type="Pfam" id="PF25052">
    <property type="entry name" value="AtDEF-like"/>
    <property type="match status" value="1"/>
</dbReference>
<keyword evidence="6" id="KW-0732">Signal</keyword>